<protein>
    <submittedName>
        <fullName evidence="3">Tripartite tricarboxylate transporter substrate binding protein</fullName>
    </submittedName>
</protein>
<dbReference type="AlphaFoldDB" id="A0A6M1LW27"/>
<dbReference type="InterPro" id="IPR005064">
    <property type="entry name" value="BUG"/>
</dbReference>
<keyword evidence="4" id="KW-1185">Reference proteome</keyword>
<dbReference type="EMBL" id="JAAIKB010000027">
    <property type="protein sequence ID" value="NGM24219.1"/>
    <property type="molecule type" value="Genomic_DNA"/>
</dbReference>
<proteinExistence type="inferred from homology"/>
<dbReference type="PROSITE" id="PS51318">
    <property type="entry name" value="TAT"/>
    <property type="match status" value="1"/>
</dbReference>
<feature type="chain" id="PRO_5026710518" evidence="2">
    <location>
        <begin position="23"/>
        <end position="322"/>
    </location>
</feature>
<dbReference type="InterPro" id="IPR042100">
    <property type="entry name" value="Bug_dom1"/>
</dbReference>
<dbReference type="RefSeq" id="WP_164698132.1">
    <property type="nucleotide sequence ID" value="NZ_JAAIKB010000027.1"/>
</dbReference>
<dbReference type="InterPro" id="IPR006311">
    <property type="entry name" value="TAT_signal"/>
</dbReference>
<comment type="similarity">
    <text evidence="1">Belongs to the UPF0065 (bug) family.</text>
</comment>
<reference evidence="3 4" key="2">
    <citation type="submission" date="2020-03" db="EMBL/GenBank/DDBJ databases">
        <title>Roseomonas stagni sp. nov., isolated from pond water in Japan.</title>
        <authorList>
            <person name="Furuhata K."/>
            <person name="Miyamoto H."/>
            <person name="Goto K."/>
        </authorList>
    </citation>
    <scope>NUCLEOTIDE SEQUENCE [LARGE SCALE GENOMIC DNA]</scope>
    <source>
        <strain evidence="3 4">PeD5</strain>
    </source>
</reference>
<dbReference type="PANTHER" id="PTHR42928:SF5">
    <property type="entry name" value="BLR1237 PROTEIN"/>
    <property type="match status" value="1"/>
</dbReference>
<keyword evidence="2" id="KW-0732">Signal</keyword>
<dbReference type="Gene3D" id="3.40.190.150">
    <property type="entry name" value="Bordetella uptake gene, domain 1"/>
    <property type="match status" value="1"/>
</dbReference>
<dbReference type="Pfam" id="PF03401">
    <property type="entry name" value="TctC"/>
    <property type="match status" value="1"/>
</dbReference>
<sequence>MRVSRRGLLAAAGATLPVAALAQGGGAGPVRLVVPFAPGGSVDVLARLMAQPLGERLRQEVVVENRTGAAGLIAVENVLQSPANGTSLLVASGGQVTIAAALPQPLSFDPMRDLVPVTHLVDTPYIFTAGPSLRQPGLAEMIADAKARPGSITYASPGTGSVTHLMMEILNQETGASFLHVPYRGTGQAMADLMAGRVDMTLGSVASVKPALDRGELRAVATAGHARLAQYPAVPTTTELGIPGMDVRVWIGLVARLGTPAATVARVDEAVRATLALPELRTRLEPLVLVPVADGPAAFGATLAEDAARWKRVVTRGNITLN</sequence>
<feature type="signal peptide" evidence="2">
    <location>
        <begin position="1"/>
        <end position="22"/>
    </location>
</feature>
<name>A0A6M1LW27_9PROT</name>
<organism evidence="3 4">
    <name type="scientific">Falsiroseomonas algicola</name>
    <dbReference type="NCBI Taxonomy" id="2716930"/>
    <lineage>
        <taxon>Bacteria</taxon>
        <taxon>Pseudomonadati</taxon>
        <taxon>Pseudomonadota</taxon>
        <taxon>Alphaproteobacteria</taxon>
        <taxon>Acetobacterales</taxon>
        <taxon>Roseomonadaceae</taxon>
        <taxon>Falsiroseomonas</taxon>
    </lineage>
</organism>
<dbReference type="Proteomes" id="UP000475385">
    <property type="component" value="Unassembled WGS sequence"/>
</dbReference>
<evidence type="ECO:0000313" key="4">
    <source>
        <dbReference type="Proteomes" id="UP000475385"/>
    </source>
</evidence>
<gene>
    <name evidence="3" type="ORF">G3576_29790</name>
</gene>
<reference evidence="3 4" key="1">
    <citation type="submission" date="2020-02" db="EMBL/GenBank/DDBJ databases">
        <authorList>
            <person name="Kim H.M."/>
            <person name="Jeon C.O."/>
        </authorList>
    </citation>
    <scope>NUCLEOTIDE SEQUENCE [LARGE SCALE GENOMIC DNA]</scope>
    <source>
        <strain evidence="3 4">PeD5</strain>
    </source>
</reference>
<dbReference type="PIRSF" id="PIRSF017082">
    <property type="entry name" value="YflP"/>
    <property type="match status" value="1"/>
</dbReference>
<accession>A0A6M1LW27</accession>
<evidence type="ECO:0000256" key="2">
    <source>
        <dbReference type="SAM" id="SignalP"/>
    </source>
</evidence>
<comment type="caution">
    <text evidence="3">The sequence shown here is derived from an EMBL/GenBank/DDBJ whole genome shotgun (WGS) entry which is preliminary data.</text>
</comment>
<evidence type="ECO:0000313" key="3">
    <source>
        <dbReference type="EMBL" id="NGM24219.1"/>
    </source>
</evidence>
<dbReference type="PANTHER" id="PTHR42928">
    <property type="entry name" value="TRICARBOXYLATE-BINDING PROTEIN"/>
    <property type="match status" value="1"/>
</dbReference>
<evidence type="ECO:0000256" key="1">
    <source>
        <dbReference type="ARBA" id="ARBA00006987"/>
    </source>
</evidence>
<dbReference type="Gene3D" id="3.40.190.10">
    <property type="entry name" value="Periplasmic binding protein-like II"/>
    <property type="match status" value="1"/>
</dbReference>
<dbReference type="SUPFAM" id="SSF53850">
    <property type="entry name" value="Periplasmic binding protein-like II"/>
    <property type="match status" value="1"/>
</dbReference>